<keyword evidence="1" id="KW-0812">Transmembrane</keyword>
<evidence type="ECO:0008006" key="4">
    <source>
        <dbReference type="Google" id="ProtNLM"/>
    </source>
</evidence>
<dbReference type="EMBL" id="FO818640">
    <property type="protein sequence ID" value="CDM92804.1"/>
    <property type="molecule type" value="Genomic_DNA"/>
</dbReference>
<keyword evidence="3" id="KW-1185">Reference proteome</keyword>
<feature type="transmembrane region" description="Helical" evidence="1">
    <location>
        <begin position="173"/>
        <end position="194"/>
    </location>
</feature>
<gene>
    <name evidence="2" type="ORF">ARTHRO_10477</name>
</gene>
<feature type="transmembrane region" description="Helical" evidence="1">
    <location>
        <begin position="75"/>
        <end position="95"/>
    </location>
</feature>
<dbReference type="InterPro" id="IPR021515">
    <property type="entry name" value="DUF3177"/>
</dbReference>
<feature type="transmembrane region" description="Helical" evidence="1">
    <location>
        <begin position="49"/>
        <end position="69"/>
    </location>
</feature>
<evidence type="ECO:0000313" key="3">
    <source>
        <dbReference type="Proteomes" id="UP000032946"/>
    </source>
</evidence>
<dbReference type="Proteomes" id="UP000032946">
    <property type="component" value="Chromosome"/>
</dbReference>
<reference evidence="2 3" key="1">
    <citation type="submission" date="2014-02" db="EMBL/GenBank/DDBJ databases">
        <authorList>
            <person name="Genoscope - CEA"/>
        </authorList>
    </citation>
    <scope>NUCLEOTIDE SEQUENCE [LARGE SCALE GENOMIC DNA]</scope>
    <source>
        <strain evidence="2 3">PCC 8005</strain>
    </source>
</reference>
<dbReference type="Pfam" id="PF11375">
    <property type="entry name" value="DUF3177"/>
    <property type="match status" value="1"/>
</dbReference>
<proteinExistence type="predicted"/>
<keyword evidence="1" id="KW-1133">Transmembrane helix</keyword>
<organism evidence="2 3">
    <name type="scientific">Limnospira indica PCC 8005</name>
    <dbReference type="NCBI Taxonomy" id="376219"/>
    <lineage>
        <taxon>Bacteria</taxon>
        <taxon>Bacillati</taxon>
        <taxon>Cyanobacteriota</taxon>
        <taxon>Cyanophyceae</taxon>
        <taxon>Oscillatoriophycideae</taxon>
        <taxon>Oscillatoriales</taxon>
        <taxon>Sirenicapillariaceae</taxon>
        <taxon>Limnospira</taxon>
    </lineage>
</organism>
<feature type="transmembrane region" description="Helical" evidence="1">
    <location>
        <begin position="116"/>
        <end position="135"/>
    </location>
</feature>
<name>A0A9P1NXM7_9CYAN</name>
<sequence length="207" mass="23506">MLNPISIAATPSSLETWVWMDYRLAVIFTIILPLILLIWALVKKLEAITHLLIIYWRVASLLMITLYLMIAAIPIGFICAIASRILIPISLWFWVDLNEEIEDMQPSPLKLTLTSWRWAITVYNAIGALIFLPSLRCAFLGAEDLLADPGCRIWLDPPWMYKEIFHPGWNPPFLGFLAIVGLLIYVGCFAYFVVIRLGRQGRSATGN</sequence>
<evidence type="ECO:0000313" key="2">
    <source>
        <dbReference type="EMBL" id="CDM92804.1"/>
    </source>
</evidence>
<feature type="transmembrane region" description="Helical" evidence="1">
    <location>
        <begin position="22"/>
        <end position="42"/>
    </location>
</feature>
<dbReference type="AlphaFoldDB" id="A0A9P1NXM7"/>
<evidence type="ECO:0000256" key="1">
    <source>
        <dbReference type="SAM" id="Phobius"/>
    </source>
</evidence>
<protein>
    <recommendedName>
        <fullName evidence="4">DUF3177 domain-containing protein</fullName>
    </recommendedName>
</protein>
<keyword evidence="1" id="KW-0472">Membrane</keyword>
<accession>A0A9P1NXM7</accession>